<dbReference type="PANTHER" id="PTHR30250">
    <property type="entry name" value="PST FAMILY PREDICTED COLANIC ACID TRANSPORTER"/>
    <property type="match status" value="1"/>
</dbReference>
<evidence type="ECO:0000256" key="4">
    <source>
        <dbReference type="ARBA" id="ARBA00022989"/>
    </source>
</evidence>
<comment type="caution">
    <text evidence="7">The sequence shown here is derived from an EMBL/GenBank/DDBJ whole genome shotgun (WGS) entry which is preliminary data.</text>
</comment>
<dbReference type="Proteomes" id="UP000034006">
    <property type="component" value="Unassembled WGS sequence"/>
</dbReference>
<proteinExistence type="predicted"/>
<feature type="transmembrane region" description="Helical" evidence="6">
    <location>
        <begin position="333"/>
        <end position="353"/>
    </location>
</feature>
<evidence type="ECO:0000256" key="1">
    <source>
        <dbReference type="ARBA" id="ARBA00004651"/>
    </source>
</evidence>
<keyword evidence="3 6" id="KW-0812">Transmembrane</keyword>
<accession>A0A0G1HZC0</accession>
<feature type="transmembrane region" description="Helical" evidence="6">
    <location>
        <begin position="177"/>
        <end position="198"/>
    </location>
</feature>
<comment type="subcellular location">
    <subcellularLocation>
        <location evidence="1">Cell membrane</location>
        <topology evidence="1">Multi-pass membrane protein</topology>
    </subcellularLocation>
</comment>
<evidence type="ECO:0000256" key="6">
    <source>
        <dbReference type="SAM" id="Phobius"/>
    </source>
</evidence>
<feature type="transmembrane region" description="Helical" evidence="6">
    <location>
        <begin position="251"/>
        <end position="274"/>
    </location>
</feature>
<dbReference type="InterPro" id="IPR050833">
    <property type="entry name" value="Poly_Biosynth_Transport"/>
</dbReference>
<keyword evidence="2" id="KW-1003">Cell membrane</keyword>
<feature type="transmembrane region" description="Helical" evidence="6">
    <location>
        <begin position="123"/>
        <end position="143"/>
    </location>
</feature>
<feature type="transmembrane region" description="Helical" evidence="6">
    <location>
        <begin position="294"/>
        <end position="321"/>
    </location>
</feature>
<evidence type="ECO:0000313" key="8">
    <source>
        <dbReference type="Proteomes" id="UP000034006"/>
    </source>
</evidence>
<evidence type="ECO:0000256" key="3">
    <source>
        <dbReference type="ARBA" id="ARBA00022692"/>
    </source>
</evidence>
<name>A0A0G1HZC0_9BACT</name>
<feature type="transmembrane region" description="Helical" evidence="6">
    <location>
        <begin position="389"/>
        <end position="407"/>
    </location>
</feature>
<dbReference type="PANTHER" id="PTHR30250:SF11">
    <property type="entry name" value="O-ANTIGEN TRANSPORTER-RELATED"/>
    <property type="match status" value="1"/>
</dbReference>
<evidence type="ECO:0000256" key="5">
    <source>
        <dbReference type="ARBA" id="ARBA00023136"/>
    </source>
</evidence>
<feature type="transmembrane region" description="Helical" evidence="6">
    <location>
        <begin position="83"/>
        <end position="111"/>
    </location>
</feature>
<dbReference type="EMBL" id="LCIH01000001">
    <property type="protein sequence ID" value="KKT52506.1"/>
    <property type="molecule type" value="Genomic_DNA"/>
</dbReference>
<dbReference type="InterPro" id="IPR002797">
    <property type="entry name" value="Polysacc_synth"/>
</dbReference>
<evidence type="ECO:0000313" key="7">
    <source>
        <dbReference type="EMBL" id="KKT52506.1"/>
    </source>
</evidence>
<feature type="transmembrane region" description="Helical" evidence="6">
    <location>
        <begin position="219"/>
        <end position="245"/>
    </location>
</feature>
<sequence>MKRIIGILRTQTIKDSFVVALGLGVSATIGFVFTILLARSLGPVNFGVYSALTALATIVYSLGDMGISNSLINFLPKRVSERYRFLSTSFWMEFVIGSLILSLFGIFSYFHEIIVPGSLRTDLLLAGVISFNYLLIIYTQGVFTAGRKFWSYTASQILDSGIKIVIVFFIFKMGNLSIGTALIANIISTFIALLITFGKELYSIEFDFFKKPFWEIFHFAKWIAVSRIFTVMISRIDIVLLNLLAGSYVAGIYSAASRITILFAMMAAGLGSVINPRFSSFNTSHKIVSYSKKLLLLVSGIAILMIATSFFAGPIISLVYGEKYLESISVFRYLILAMLPFLFTIISNSTLIYAFNQLTYYTKMMAIQTTIIVVVDLLLISRLGYHAPAIALFVSNIFVLFASFLKVRSLIYEKKKVDR</sequence>
<gene>
    <name evidence="7" type="ORF">UW44_C0001G0058</name>
</gene>
<feature type="transmembrane region" description="Helical" evidence="6">
    <location>
        <begin position="16"/>
        <end position="38"/>
    </location>
</feature>
<dbReference type="AlphaFoldDB" id="A0A0G1HZC0"/>
<feature type="transmembrane region" description="Helical" evidence="6">
    <location>
        <begin position="365"/>
        <end position="383"/>
    </location>
</feature>
<dbReference type="STRING" id="1618387.UW44_C0001G0058"/>
<organism evidence="7 8">
    <name type="scientific">Candidatus Collierbacteria bacterium GW2011_GWB2_44_22</name>
    <dbReference type="NCBI Taxonomy" id="1618387"/>
    <lineage>
        <taxon>Bacteria</taxon>
        <taxon>Candidatus Collieribacteriota</taxon>
    </lineage>
</organism>
<keyword evidence="4 6" id="KW-1133">Transmembrane helix</keyword>
<keyword evidence="5 6" id="KW-0472">Membrane</keyword>
<dbReference type="Pfam" id="PF01943">
    <property type="entry name" value="Polysacc_synt"/>
    <property type="match status" value="1"/>
</dbReference>
<reference evidence="7 8" key="1">
    <citation type="journal article" date="2015" name="Nature">
        <title>rRNA introns, odd ribosomes, and small enigmatic genomes across a large radiation of phyla.</title>
        <authorList>
            <person name="Brown C.T."/>
            <person name="Hug L.A."/>
            <person name="Thomas B.C."/>
            <person name="Sharon I."/>
            <person name="Castelle C.J."/>
            <person name="Singh A."/>
            <person name="Wilkins M.J."/>
            <person name="Williams K.H."/>
            <person name="Banfield J.F."/>
        </authorList>
    </citation>
    <scope>NUCLEOTIDE SEQUENCE [LARGE SCALE GENOMIC DNA]</scope>
</reference>
<dbReference type="GO" id="GO:0005886">
    <property type="term" value="C:plasma membrane"/>
    <property type="evidence" value="ECO:0007669"/>
    <property type="project" value="UniProtKB-SubCell"/>
</dbReference>
<protein>
    <submittedName>
        <fullName evidence="7">Heteropolysaccharide repeat unit export protein</fullName>
    </submittedName>
</protein>
<evidence type="ECO:0000256" key="2">
    <source>
        <dbReference type="ARBA" id="ARBA00022475"/>
    </source>
</evidence>